<organism evidence="3 4">
    <name type="scientific">Candidatus Nanohalococcus occultus</name>
    <dbReference type="NCBI Taxonomy" id="2978047"/>
    <lineage>
        <taxon>Archaea</taxon>
        <taxon>Candidatus Nanohalarchaeota</taxon>
        <taxon>Candidatus Nanohalarchaeota incertae sedis</taxon>
        <taxon>Candidatus Nanohalococcus</taxon>
    </lineage>
</organism>
<sequence>MRQSDELLNEAEEMFSEAKYLFEGGKVKGTISRSYYAAFNAVKAMLLTKDSKPKTHQGVASEFGRLFREEVGSKLTRDYSELQRMREQADYGSGEQFDEEDAQFAIDISEEIIENAKNVVK</sequence>
<dbReference type="GeneID" id="90590226"/>
<dbReference type="SMART" id="SM00748">
    <property type="entry name" value="HEPN"/>
    <property type="match status" value="1"/>
</dbReference>
<dbReference type="EMBL" id="CP104395">
    <property type="protein sequence ID" value="WEL19796.1"/>
    <property type="molecule type" value="Genomic_DNA"/>
</dbReference>
<evidence type="ECO:0000256" key="1">
    <source>
        <dbReference type="ARBA" id="ARBA00038248"/>
    </source>
</evidence>
<reference evidence="3 4" key="1">
    <citation type="submission" date="2022-09" db="EMBL/GenBank/DDBJ databases">
        <title>Xylan utilization by haloarchaea-nanohaloarchaea associations.</title>
        <authorList>
            <person name="Yakimov M."/>
        </authorList>
    </citation>
    <scope>NUCLEOTIDE SEQUENCE [LARGE SCALE GENOMIC DNA]</scope>
    <source>
        <strain evidence="3 4">SVXNc</strain>
    </source>
</reference>
<protein>
    <submittedName>
        <fullName evidence="3">HEPN domain containing protein</fullName>
    </submittedName>
</protein>
<dbReference type="Proteomes" id="UP001218034">
    <property type="component" value="Chromosome"/>
</dbReference>
<dbReference type="PANTHER" id="PTHR36565:SF1">
    <property type="entry name" value="UPF0332 PROTEIN TM_1000"/>
    <property type="match status" value="1"/>
</dbReference>
<dbReference type="RefSeq" id="WP_347721628.1">
    <property type="nucleotide sequence ID" value="NZ_CP104395.1"/>
</dbReference>
<accession>A0ABY8CKE6</accession>
<dbReference type="Pfam" id="PF05168">
    <property type="entry name" value="HEPN"/>
    <property type="match status" value="1"/>
</dbReference>
<evidence type="ECO:0000259" key="2">
    <source>
        <dbReference type="SMART" id="SM00748"/>
    </source>
</evidence>
<proteinExistence type="inferred from homology"/>
<name>A0ABY8CKE6_9ARCH</name>
<dbReference type="PANTHER" id="PTHR36565">
    <property type="entry name" value="UPF0332 PROTEIN TM_1000"/>
    <property type="match status" value="1"/>
</dbReference>
<evidence type="ECO:0000313" key="3">
    <source>
        <dbReference type="EMBL" id="WEL19796.1"/>
    </source>
</evidence>
<dbReference type="InterPro" id="IPR007842">
    <property type="entry name" value="HEPN_dom"/>
</dbReference>
<gene>
    <name evidence="3" type="ORF">SVXNc_0789</name>
</gene>
<dbReference type="Gene3D" id="1.20.120.330">
    <property type="entry name" value="Nucleotidyltransferases domain 2"/>
    <property type="match status" value="1"/>
</dbReference>
<evidence type="ECO:0000313" key="4">
    <source>
        <dbReference type="Proteomes" id="UP001218034"/>
    </source>
</evidence>
<feature type="domain" description="HEPN" evidence="2">
    <location>
        <begin position="8"/>
        <end position="112"/>
    </location>
</feature>
<comment type="similarity">
    <text evidence="1">Belongs to the UPF0332 family.</text>
</comment>
<dbReference type="SUPFAM" id="SSF81593">
    <property type="entry name" value="Nucleotidyltransferase substrate binding subunit/domain"/>
    <property type="match status" value="1"/>
</dbReference>
<dbReference type="InterPro" id="IPR052226">
    <property type="entry name" value="UPF0332_toxin"/>
</dbReference>
<keyword evidence="4" id="KW-1185">Reference proteome</keyword>